<dbReference type="Proteomes" id="UP000629287">
    <property type="component" value="Unassembled WGS sequence"/>
</dbReference>
<dbReference type="AlphaFoldDB" id="A0A8I0PIY8"/>
<evidence type="ECO:0000256" key="2">
    <source>
        <dbReference type="SAM" id="MobiDB-lite"/>
    </source>
</evidence>
<sequence length="263" mass="29061">MNGILLRLAAPLMSFGEHAAFHYRDTLPFPSRSALIGLFAAADARPRNEALAPDPATGKTPYTDLTFTVRVDRPGTRHTDYHTVGGGRPHRQGLRTSSGAYRPREKSTLITKRVYLADAVFTLAVQGPDPFLEHLTQRLEQPAFGPYLGRRACLPNEPLVLGGPRPDPVGELLHHVPLSLTTPPRADQATVPVAFVWEHPPSHVPAARSEREVADVPHDFTPTRRFHKTRRTWHTTEPLPAALYAPPPALTELTAYIRQDATP</sequence>
<evidence type="ECO:0000313" key="3">
    <source>
        <dbReference type="EMBL" id="MBE1603105.1"/>
    </source>
</evidence>
<evidence type="ECO:0000256" key="1">
    <source>
        <dbReference type="ARBA" id="ARBA00023118"/>
    </source>
</evidence>
<evidence type="ECO:0000313" key="4">
    <source>
        <dbReference type="Proteomes" id="UP000629287"/>
    </source>
</evidence>
<dbReference type="GeneID" id="96268688"/>
<name>A0A8I0PIY8_9ACTN</name>
<dbReference type="Pfam" id="PF09704">
    <property type="entry name" value="Cas_Cas5d"/>
    <property type="match status" value="1"/>
</dbReference>
<reference evidence="3 4" key="1">
    <citation type="submission" date="2020-10" db="EMBL/GenBank/DDBJ databases">
        <title>Sequencing the genomes of 1000 actinobacteria strains.</title>
        <authorList>
            <person name="Klenk H.-P."/>
        </authorList>
    </citation>
    <scope>NUCLEOTIDE SEQUENCE [LARGE SCALE GENOMIC DNA]</scope>
    <source>
        <strain evidence="3 4">DSM 41803</strain>
    </source>
</reference>
<dbReference type="GO" id="GO:0051607">
    <property type="term" value="P:defense response to virus"/>
    <property type="evidence" value="ECO:0007669"/>
    <property type="project" value="UniProtKB-KW"/>
</dbReference>
<dbReference type="Gene3D" id="3.30.70.2660">
    <property type="match status" value="1"/>
</dbReference>
<keyword evidence="4" id="KW-1185">Reference proteome</keyword>
<dbReference type="OrthoDB" id="3189549at2"/>
<dbReference type="GO" id="GO:0043571">
    <property type="term" value="P:maintenance of CRISPR repeat elements"/>
    <property type="evidence" value="ECO:0007669"/>
    <property type="project" value="InterPro"/>
</dbReference>
<dbReference type="NCBIfam" id="TIGR02593">
    <property type="entry name" value="CRISPR_cas5"/>
    <property type="match status" value="1"/>
</dbReference>
<dbReference type="InterPro" id="IPR013422">
    <property type="entry name" value="CRISPR-assoc_prot_Cas5_N"/>
</dbReference>
<comment type="caution">
    <text evidence="3">The sequence shown here is derived from an EMBL/GenBank/DDBJ whole genome shotgun (WGS) entry which is preliminary data.</text>
</comment>
<dbReference type="EMBL" id="JADBGF010000003">
    <property type="protein sequence ID" value="MBE1603105.1"/>
    <property type="molecule type" value="Genomic_DNA"/>
</dbReference>
<keyword evidence="1" id="KW-0051">Antiviral defense</keyword>
<dbReference type="GO" id="GO:0003723">
    <property type="term" value="F:RNA binding"/>
    <property type="evidence" value="ECO:0007669"/>
    <property type="project" value="InterPro"/>
</dbReference>
<protein>
    <submittedName>
        <fullName evidence="3">CRISPR system Cascade subunit CasD</fullName>
    </submittedName>
</protein>
<organism evidence="3 4">
    <name type="scientific">Streptomyces stelliscabiei</name>
    <dbReference type="NCBI Taxonomy" id="146820"/>
    <lineage>
        <taxon>Bacteria</taxon>
        <taxon>Bacillati</taxon>
        <taxon>Actinomycetota</taxon>
        <taxon>Actinomycetes</taxon>
        <taxon>Kitasatosporales</taxon>
        <taxon>Streptomycetaceae</taxon>
        <taxon>Streptomyces</taxon>
    </lineage>
</organism>
<gene>
    <name evidence="3" type="ORF">H4687_009334</name>
</gene>
<accession>A0A8I0PIY8</accession>
<proteinExistence type="predicted"/>
<dbReference type="NCBIfam" id="TIGR01868">
    <property type="entry name" value="casD_Cas5e"/>
    <property type="match status" value="1"/>
</dbReference>
<dbReference type="InterPro" id="IPR021124">
    <property type="entry name" value="CRISPR-assoc_prot_Cas5"/>
</dbReference>
<dbReference type="CDD" id="cd09693">
    <property type="entry name" value="Cas5_I"/>
    <property type="match status" value="1"/>
</dbReference>
<dbReference type="InterPro" id="IPR010147">
    <property type="entry name" value="CRISPR-assoc_prot_CasD"/>
</dbReference>
<feature type="region of interest" description="Disordered" evidence="2">
    <location>
        <begin position="76"/>
        <end position="101"/>
    </location>
</feature>
<dbReference type="RefSeq" id="WP_005477207.1">
    <property type="nucleotide sequence ID" value="NZ_JADBGF010000003.1"/>
</dbReference>